<accession>A0ABT5HE40</accession>
<sequence>MSLSIDNAIFDLLAQVGPGESINPNQVAQAVDPETWRRQLPKVRTTAVGLARQGKIEVLRKGKPADPNTFKGIYRLRLPVEGE</sequence>
<dbReference type="InterPro" id="IPR021660">
    <property type="entry name" value="DUF3253"/>
</dbReference>
<dbReference type="InterPro" id="IPR036388">
    <property type="entry name" value="WH-like_DNA-bd_sf"/>
</dbReference>
<dbReference type="SUPFAM" id="SSF46785">
    <property type="entry name" value="Winged helix' DNA-binding domain"/>
    <property type="match status" value="1"/>
</dbReference>
<protein>
    <submittedName>
        <fullName evidence="1">DUF3253 domain-containing protein</fullName>
    </submittedName>
</protein>
<evidence type="ECO:0000313" key="1">
    <source>
        <dbReference type="EMBL" id="MDC7674527.1"/>
    </source>
</evidence>
<dbReference type="Proteomes" id="UP001218579">
    <property type="component" value="Unassembled WGS sequence"/>
</dbReference>
<dbReference type="Gene3D" id="1.10.10.10">
    <property type="entry name" value="Winged helix-like DNA-binding domain superfamily/Winged helix DNA-binding domain"/>
    <property type="match status" value="1"/>
</dbReference>
<keyword evidence="2" id="KW-1185">Reference proteome</keyword>
<proteinExistence type="predicted"/>
<evidence type="ECO:0000313" key="2">
    <source>
        <dbReference type="Proteomes" id="UP001218579"/>
    </source>
</evidence>
<dbReference type="InterPro" id="IPR036390">
    <property type="entry name" value="WH_DNA-bd_sf"/>
</dbReference>
<gene>
    <name evidence="1" type="ORF">PQU98_00125</name>
</gene>
<dbReference type="RefSeq" id="WP_272742856.1">
    <property type="nucleotide sequence ID" value="NZ_JAQQKV010000001.1"/>
</dbReference>
<dbReference type="Pfam" id="PF11625">
    <property type="entry name" value="DUF3253"/>
    <property type="match status" value="1"/>
</dbReference>
<comment type="caution">
    <text evidence="1">The sequence shown here is derived from an EMBL/GenBank/DDBJ whole genome shotgun (WGS) entry which is preliminary data.</text>
</comment>
<organism evidence="1 2">
    <name type="scientific">Asticcacaulis machinosus</name>
    <dbReference type="NCBI Taxonomy" id="2984211"/>
    <lineage>
        <taxon>Bacteria</taxon>
        <taxon>Pseudomonadati</taxon>
        <taxon>Pseudomonadota</taxon>
        <taxon>Alphaproteobacteria</taxon>
        <taxon>Caulobacterales</taxon>
        <taxon>Caulobacteraceae</taxon>
        <taxon>Asticcacaulis</taxon>
    </lineage>
</organism>
<name>A0ABT5HE40_9CAUL</name>
<reference evidence="1 2" key="1">
    <citation type="submission" date="2023-01" db="EMBL/GenBank/DDBJ databases">
        <title>Novel species of the genus Asticcacaulis isolated from rivers.</title>
        <authorList>
            <person name="Lu H."/>
        </authorList>
    </citation>
    <scope>NUCLEOTIDE SEQUENCE [LARGE SCALE GENOMIC DNA]</scope>
    <source>
        <strain evidence="1 2">LKC15W</strain>
    </source>
</reference>
<dbReference type="EMBL" id="JAQQKV010000001">
    <property type="protein sequence ID" value="MDC7674527.1"/>
    <property type="molecule type" value="Genomic_DNA"/>
</dbReference>